<dbReference type="AlphaFoldDB" id="I4VVM8"/>
<dbReference type="EMBL" id="AJXT01000044">
    <property type="protein sequence ID" value="EIL91269.1"/>
    <property type="molecule type" value="Genomic_DNA"/>
</dbReference>
<reference evidence="3 4" key="1">
    <citation type="journal article" date="2012" name="J. Bacteriol.">
        <title>Genome sequences for six rhodanobacter strains, isolated from soils and the terrestrial subsurface, with variable denitrification capabilities.</title>
        <authorList>
            <person name="Kostka J.E."/>
            <person name="Green S.J."/>
            <person name="Rishishwar L."/>
            <person name="Prakash O."/>
            <person name="Katz L.S."/>
            <person name="Marino-Ramirez L."/>
            <person name="Jordan I.K."/>
            <person name="Munk C."/>
            <person name="Ivanova N."/>
            <person name="Mikhailova N."/>
            <person name="Watson D.B."/>
            <person name="Brown S.D."/>
            <person name="Palumbo A.V."/>
            <person name="Brooks S.C."/>
        </authorList>
    </citation>
    <scope>NUCLEOTIDE SEQUENCE [LARGE SCALE GENOMIC DNA]</scope>
    <source>
        <strain evidence="3 4">B39</strain>
    </source>
</reference>
<proteinExistence type="predicted"/>
<dbReference type="RefSeq" id="WP_007809244.1">
    <property type="nucleotide sequence ID" value="NZ_AJXT01000044.1"/>
</dbReference>
<sequence length="159" mass="16890">MRLLVIAMLAAIVCGCATKPLVIADASPYASQGSVYKGQATVYVARGMGRAGVAWPVHVKLDGVEEGSLQRGTYVRLAVAPGRHDILAHWNPLSTIHEAAINSAFQADETYYFVIDTSMFSSYGAGVINIGGIGIEESSTGAQRVALYEDWTPNARTGN</sequence>
<keyword evidence="1" id="KW-0732">Signal</keyword>
<protein>
    <recommendedName>
        <fullName evidence="2">DUF2846 domain-containing protein</fullName>
    </recommendedName>
</protein>
<evidence type="ECO:0000259" key="2">
    <source>
        <dbReference type="Pfam" id="PF11008"/>
    </source>
</evidence>
<dbReference type="Proteomes" id="UP000003226">
    <property type="component" value="Unassembled WGS sequence"/>
</dbReference>
<evidence type="ECO:0000313" key="4">
    <source>
        <dbReference type="Proteomes" id="UP000003226"/>
    </source>
</evidence>
<dbReference type="PROSITE" id="PS51257">
    <property type="entry name" value="PROKAR_LIPOPROTEIN"/>
    <property type="match status" value="1"/>
</dbReference>
<accession>I4VVM8</accession>
<name>I4VVM8_9GAMM</name>
<feature type="chain" id="PRO_5003696008" description="DUF2846 domain-containing protein" evidence="1">
    <location>
        <begin position="25"/>
        <end position="159"/>
    </location>
</feature>
<evidence type="ECO:0000313" key="3">
    <source>
        <dbReference type="EMBL" id="EIL91269.1"/>
    </source>
</evidence>
<keyword evidence="4" id="KW-1185">Reference proteome</keyword>
<organism evidence="3 4">
    <name type="scientific">Rhodanobacter spathiphylli B39</name>
    <dbReference type="NCBI Taxonomy" id="1163407"/>
    <lineage>
        <taxon>Bacteria</taxon>
        <taxon>Pseudomonadati</taxon>
        <taxon>Pseudomonadota</taxon>
        <taxon>Gammaproteobacteria</taxon>
        <taxon>Lysobacterales</taxon>
        <taxon>Rhodanobacteraceae</taxon>
        <taxon>Rhodanobacter</taxon>
    </lineage>
</organism>
<feature type="domain" description="DUF2846" evidence="2">
    <location>
        <begin position="37"/>
        <end position="119"/>
    </location>
</feature>
<dbReference type="Pfam" id="PF11008">
    <property type="entry name" value="DUF2846"/>
    <property type="match status" value="1"/>
</dbReference>
<evidence type="ECO:0000256" key="1">
    <source>
        <dbReference type="SAM" id="SignalP"/>
    </source>
</evidence>
<feature type="signal peptide" evidence="1">
    <location>
        <begin position="1"/>
        <end position="24"/>
    </location>
</feature>
<dbReference type="InterPro" id="IPR022548">
    <property type="entry name" value="DUF2846"/>
</dbReference>
<gene>
    <name evidence="3" type="ORF">UU7_13703</name>
</gene>
<comment type="caution">
    <text evidence="3">The sequence shown here is derived from an EMBL/GenBank/DDBJ whole genome shotgun (WGS) entry which is preliminary data.</text>
</comment>